<dbReference type="CDD" id="cd03794">
    <property type="entry name" value="GT4_WbuB-like"/>
    <property type="match status" value="1"/>
</dbReference>
<dbReference type="InterPro" id="IPR028098">
    <property type="entry name" value="Glyco_trans_4-like_N"/>
</dbReference>
<evidence type="ECO:0000313" key="4">
    <source>
        <dbReference type="EMBL" id="MBC2178077.1"/>
    </source>
</evidence>
<accession>A0A7X0Z8S7</accession>
<evidence type="ECO:0000313" key="5">
    <source>
        <dbReference type="Proteomes" id="UP000541735"/>
    </source>
</evidence>
<protein>
    <submittedName>
        <fullName evidence="4">Glycosyltransferase family 4 protein</fullName>
    </submittedName>
</protein>
<organism evidence="4 5">
    <name type="scientific">Listeria booriae</name>
    <dbReference type="NCBI Taxonomy" id="1552123"/>
    <lineage>
        <taxon>Bacteria</taxon>
        <taxon>Bacillati</taxon>
        <taxon>Bacillota</taxon>
        <taxon>Bacilli</taxon>
        <taxon>Bacillales</taxon>
        <taxon>Listeriaceae</taxon>
        <taxon>Listeria</taxon>
    </lineage>
</organism>
<sequence>MKQVTIMSSVHPWNDTRIYHREAVSLANAGYVVTLYAIESNRKYQNEIPNLTVKTLPKKSKLKRFQTWLRLYHIAQKSQASIIHLHDPELLPLGYFLQKFHKKQVVFDMHEDFPAVLQSKKIAKHAFAKPILRFVAYTEKKMLQKVSAVVFAEAYYKENYQDVPTKQVDIYNYPFLQEPMSVLKYEIPTLVYAGAIHEIRGFKEMLDVARLLKMAGHTFQILIIGQVPARLETYASDFQRKHGLEQEIKLIGRVDLSQLMTYYAKSHIGLALLHPVGNYLRSLPTKIFEYMSFSLPYVLSDFEAYQELATSTSSGIAVDAEKPHEIAKQIQFLLEHPEEQKRLGENGYMYHQVKFNWATQEQRLSKLYQSILEEK</sequence>
<evidence type="ECO:0000259" key="2">
    <source>
        <dbReference type="Pfam" id="PF00534"/>
    </source>
</evidence>
<feature type="domain" description="Glycosyl transferase family 1" evidence="2">
    <location>
        <begin position="188"/>
        <end position="348"/>
    </location>
</feature>
<dbReference type="Gene3D" id="3.40.50.2000">
    <property type="entry name" value="Glycogen Phosphorylase B"/>
    <property type="match status" value="2"/>
</dbReference>
<reference evidence="4 5" key="1">
    <citation type="submission" date="2020-03" db="EMBL/GenBank/DDBJ databases">
        <title>Soil Listeria distribution.</title>
        <authorList>
            <person name="Liao J."/>
            <person name="Wiedmann M."/>
        </authorList>
    </citation>
    <scope>NUCLEOTIDE SEQUENCE [LARGE SCALE GENOMIC DNA]</scope>
    <source>
        <strain evidence="4 5">FSL L7-0259</strain>
    </source>
</reference>
<dbReference type="Pfam" id="PF13439">
    <property type="entry name" value="Glyco_transf_4"/>
    <property type="match status" value="1"/>
</dbReference>
<dbReference type="PANTHER" id="PTHR46401:SF2">
    <property type="entry name" value="GLYCOSYLTRANSFERASE WBBK-RELATED"/>
    <property type="match status" value="1"/>
</dbReference>
<dbReference type="InterPro" id="IPR001296">
    <property type="entry name" value="Glyco_trans_1"/>
</dbReference>
<evidence type="ECO:0000259" key="3">
    <source>
        <dbReference type="Pfam" id="PF13439"/>
    </source>
</evidence>
<dbReference type="RefSeq" id="WP_185549449.1">
    <property type="nucleotide sequence ID" value="NZ_JAARNA010000003.1"/>
</dbReference>
<name>A0A7X0Z8S7_9LIST</name>
<dbReference type="Pfam" id="PF00534">
    <property type="entry name" value="Glycos_transf_1"/>
    <property type="match status" value="1"/>
</dbReference>
<feature type="domain" description="Glycosyltransferase subfamily 4-like N-terminal" evidence="3">
    <location>
        <begin position="23"/>
        <end position="164"/>
    </location>
</feature>
<dbReference type="GO" id="GO:0016757">
    <property type="term" value="F:glycosyltransferase activity"/>
    <property type="evidence" value="ECO:0007669"/>
    <property type="project" value="InterPro"/>
</dbReference>
<gene>
    <name evidence="4" type="ORF">HCB27_15720</name>
</gene>
<dbReference type="AlphaFoldDB" id="A0A7X0Z8S7"/>
<keyword evidence="1 4" id="KW-0808">Transferase</keyword>
<dbReference type="SUPFAM" id="SSF53756">
    <property type="entry name" value="UDP-Glycosyltransferase/glycogen phosphorylase"/>
    <property type="match status" value="1"/>
</dbReference>
<dbReference type="EMBL" id="JAARYD010000010">
    <property type="protein sequence ID" value="MBC2178077.1"/>
    <property type="molecule type" value="Genomic_DNA"/>
</dbReference>
<dbReference type="Proteomes" id="UP000541735">
    <property type="component" value="Unassembled WGS sequence"/>
</dbReference>
<comment type="caution">
    <text evidence="4">The sequence shown here is derived from an EMBL/GenBank/DDBJ whole genome shotgun (WGS) entry which is preliminary data.</text>
</comment>
<dbReference type="PANTHER" id="PTHR46401">
    <property type="entry name" value="GLYCOSYLTRANSFERASE WBBK-RELATED"/>
    <property type="match status" value="1"/>
</dbReference>
<evidence type="ECO:0000256" key="1">
    <source>
        <dbReference type="ARBA" id="ARBA00022679"/>
    </source>
</evidence>
<dbReference type="GO" id="GO:0009103">
    <property type="term" value="P:lipopolysaccharide biosynthetic process"/>
    <property type="evidence" value="ECO:0007669"/>
    <property type="project" value="TreeGrafter"/>
</dbReference>
<proteinExistence type="predicted"/>